<dbReference type="PANTHER" id="PTHR38123:SF6">
    <property type="entry name" value="CELL WALL SERINE-THREONINE-RICH GALACTOMANNOPROTEIN MP1 (AFU_ORTHOLOGUE AFUA_4G03240)"/>
    <property type="match status" value="1"/>
</dbReference>
<dbReference type="PANTHER" id="PTHR38123">
    <property type="entry name" value="CELL WALL SERINE-THREONINE-RICH GALACTOMANNOPROTEIN MP1 (AFU_ORTHOLOGUE AFUA_4G03240)"/>
    <property type="match status" value="1"/>
</dbReference>
<comment type="caution">
    <text evidence="3">The sequence shown here is derived from an EMBL/GenBank/DDBJ whole genome shotgun (WGS) entry which is preliminary data.</text>
</comment>
<organism evidence="3">
    <name type="scientific">Talaromyces marneffei PM1</name>
    <dbReference type="NCBI Taxonomy" id="1077442"/>
    <lineage>
        <taxon>Eukaryota</taxon>
        <taxon>Fungi</taxon>
        <taxon>Dikarya</taxon>
        <taxon>Ascomycota</taxon>
        <taxon>Pezizomycotina</taxon>
        <taxon>Eurotiomycetes</taxon>
        <taxon>Eurotiomycetidae</taxon>
        <taxon>Eurotiales</taxon>
        <taxon>Trichocomaceae</taxon>
        <taxon>Talaromyces</taxon>
        <taxon>Talaromyces sect. Talaromyces</taxon>
    </lineage>
</organism>
<name>A0A093VNK1_TALMA</name>
<accession>A0A093VNK1</accession>
<dbReference type="InterPro" id="IPR021054">
    <property type="entry name" value="Cell_wall_mannoprotein_1"/>
</dbReference>
<dbReference type="Gene3D" id="1.20.1280.140">
    <property type="match status" value="1"/>
</dbReference>
<evidence type="ECO:0000256" key="1">
    <source>
        <dbReference type="SAM" id="MobiDB-lite"/>
    </source>
</evidence>
<protein>
    <submittedName>
        <fullName evidence="3">Uncharacterized protein</fullName>
    </submittedName>
</protein>
<dbReference type="AlphaFoldDB" id="A0A093VNK1"/>
<dbReference type="Pfam" id="PF12296">
    <property type="entry name" value="HsbA"/>
    <property type="match status" value="1"/>
</dbReference>
<feature type="compositionally biased region" description="Polar residues" evidence="1">
    <location>
        <begin position="231"/>
        <end position="244"/>
    </location>
</feature>
<feature type="chain" id="PRO_5001892669" evidence="2">
    <location>
        <begin position="19"/>
        <end position="250"/>
    </location>
</feature>
<reference evidence="3" key="1">
    <citation type="journal article" date="2014" name="PLoS Genet.">
        <title>Signature Gene Expression Reveals Novel Clues to the Molecular Mechanisms of Dimorphic Transition in Penicillium marneffei.</title>
        <authorList>
            <person name="Yang E."/>
            <person name="Wang G."/>
            <person name="Cai J."/>
            <person name="Woo P.C."/>
            <person name="Lau S.K."/>
            <person name="Yuen K.-Y."/>
            <person name="Chow W.-N."/>
            <person name="Lin X."/>
        </authorList>
    </citation>
    <scope>NUCLEOTIDE SEQUENCE [LARGE SCALE GENOMIC DNA]</scope>
    <source>
        <strain evidence="3">PM1</strain>
    </source>
</reference>
<proteinExistence type="predicted"/>
<evidence type="ECO:0000256" key="2">
    <source>
        <dbReference type="SAM" id="SignalP"/>
    </source>
</evidence>
<gene>
    <name evidence="3" type="ORF">GQ26_0053060</name>
</gene>
<keyword evidence="2" id="KW-0732">Signal</keyword>
<feature type="region of interest" description="Disordered" evidence="1">
    <location>
        <begin position="228"/>
        <end position="250"/>
    </location>
</feature>
<feature type="signal peptide" evidence="2">
    <location>
        <begin position="1"/>
        <end position="18"/>
    </location>
</feature>
<sequence length="250" mass="27564">MKFLPSLILLSLSAQALASPYVNHHAAKDQRDVGVYEEVIVDIRLAVDKFNKDIFLAIPDIHDDFDIIIAAIQRGMGRLGPEPPLIPFQARILIIPSLPLKTQIKEALRNVIRKRAIMDTSGLKPQVAQDLRRLKAAAQQLSSLVLTKVPAGFLVLAQRSSLEIMHDIDDAIYAYSSGSQALTENVRHVKIFPSTGQALSMTPKDNTLGKCIRDTIPRAVPTLPSKPRTYGNGTRSSLTSTETVLNVRRN</sequence>
<dbReference type="GO" id="GO:0005576">
    <property type="term" value="C:extracellular region"/>
    <property type="evidence" value="ECO:0007669"/>
    <property type="project" value="TreeGrafter"/>
</dbReference>
<evidence type="ECO:0000313" key="3">
    <source>
        <dbReference type="EMBL" id="KFX51549.1"/>
    </source>
</evidence>
<dbReference type="EMBL" id="JPOX01000005">
    <property type="protein sequence ID" value="KFX51549.1"/>
    <property type="molecule type" value="Genomic_DNA"/>
</dbReference>
<dbReference type="HOGENOM" id="CLU_082204_1_0_1"/>